<evidence type="ECO:0000313" key="2">
    <source>
        <dbReference type="Proteomes" id="UP000261704"/>
    </source>
</evidence>
<keyword evidence="2" id="KW-1185">Reference proteome</keyword>
<dbReference type="AlphaFoldDB" id="A0A347UEX9"/>
<accession>A0A347UEX9</accession>
<reference evidence="1 2" key="1">
    <citation type="submission" date="2018-09" db="EMBL/GenBank/DDBJ databases">
        <title>Profundibacter amoris BAR1 gen. nov., sp. nov., a new member of the Roseobacter clade isolated at Lokis Castle Vent Field on the Arctic Mid-Oceanic Ridge.</title>
        <authorList>
            <person name="Le Moine Bauer S."/>
            <person name="Sjoeberg A.G."/>
            <person name="L'Haridon S."/>
            <person name="Stokke R."/>
            <person name="Roalkvam I."/>
            <person name="Steen I.H."/>
            <person name="Dahle H."/>
        </authorList>
    </citation>
    <scope>NUCLEOTIDE SEQUENCE [LARGE SCALE GENOMIC DNA]</scope>
    <source>
        <strain evidence="1 2">BAR1</strain>
    </source>
</reference>
<name>A0A347UEX9_9RHOB</name>
<gene>
    <name evidence="1" type="ORF">BAR1_05345</name>
</gene>
<dbReference type="Pfam" id="PF06073">
    <property type="entry name" value="DUF934"/>
    <property type="match status" value="1"/>
</dbReference>
<dbReference type="InterPro" id="IPR008318">
    <property type="entry name" value="UCP030820"/>
</dbReference>
<evidence type="ECO:0000313" key="1">
    <source>
        <dbReference type="EMBL" id="AXX97407.1"/>
    </source>
</evidence>
<sequence length="127" mass="14675">MTIIVTDTGFTVDDWEGQNRPQTLDISIDHALADLTAILNRIKAIRITFPDFTDGRGLGLARRLRDAGYTGRLRAVGDILPDQYTMLRRVGFDEVELTDKQANAYPQERWLARSHWQQHDYQTRLRC</sequence>
<dbReference type="OrthoDB" id="9800421at2"/>
<protein>
    <submittedName>
        <fullName evidence="1">DUF934 domain-containing protein</fullName>
    </submittedName>
</protein>
<proteinExistence type="predicted"/>
<dbReference type="Proteomes" id="UP000261704">
    <property type="component" value="Chromosome"/>
</dbReference>
<dbReference type="EMBL" id="CP032125">
    <property type="protein sequence ID" value="AXX97407.1"/>
    <property type="molecule type" value="Genomic_DNA"/>
</dbReference>
<organism evidence="1 2">
    <name type="scientific">Profundibacter amoris</name>
    <dbReference type="NCBI Taxonomy" id="2171755"/>
    <lineage>
        <taxon>Bacteria</taxon>
        <taxon>Pseudomonadati</taxon>
        <taxon>Pseudomonadota</taxon>
        <taxon>Alphaproteobacteria</taxon>
        <taxon>Rhodobacterales</taxon>
        <taxon>Paracoccaceae</taxon>
        <taxon>Profundibacter</taxon>
    </lineage>
</organism>
<dbReference type="RefSeq" id="WP_118942064.1">
    <property type="nucleotide sequence ID" value="NZ_CP032125.1"/>
</dbReference>
<dbReference type="KEGG" id="pamo:BAR1_05345"/>